<proteinExistence type="predicted"/>
<sequence length="46" mass="4634">MAPGKTPIAGPPSTCKGPKASGIGCLPDYPALCTEGASMWSMRLSP</sequence>
<organism evidence="1 2">
    <name type="scientific">Variovorax guangxiensis</name>
    <dbReference type="NCBI Taxonomy" id="1775474"/>
    <lineage>
        <taxon>Bacteria</taxon>
        <taxon>Pseudomonadati</taxon>
        <taxon>Pseudomonadota</taxon>
        <taxon>Betaproteobacteria</taxon>
        <taxon>Burkholderiales</taxon>
        <taxon>Comamonadaceae</taxon>
        <taxon>Variovorax</taxon>
    </lineage>
</organism>
<dbReference type="EMBL" id="JACIFZ010000002">
    <property type="protein sequence ID" value="MBB4221912.1"/>
    <property type="molecule type" value="Genomic_DNA"/>
</dbReference>
<gene>
    <name evidence="1" type="ORF">GGD71_002672</name>
</gene>
<evidence type="ECO:0000313" key="1">
    <source>
        <dbReference type="EMBL" id="MBB4221912.1"/>
    </source>
</evidence>
<dbReference type="Proteomes" id="UP000524450">
    <property type="component" value="Unassembled WGS sequence"/>
</dbReference>
<comment type="caution">
    <text evidence="1">The sequence shown here is derived from an EMBL/GenBank/DDBJ whole genome shotgun (WGS) entry which is preliminary data.</text>
</comment>
<evidence type="ECO:0000313" key="2">
    <source>
        <dbReference type="Proteomes" id="UP000524450"/>
    </source>
</evidence>
<accession>A0A840FLU1</accession>
<reference evidence="1 2" key="1">
    <citation type="submission" date="2020-08" db="EMBL/GenBank/DDBJ databases">
        <title>Genomic Encyclopedia of Type Strains, Phase IV (KMG-V): Genome sequencing to study the core and pangenomes of soil and plant-associated prokaryotes.</title>
        <authorList>
            <person name="Whitman W."/>
        </authorList>
    </citation>
    <scope>NUCLEOTIDE SEQUENCE [LARGE SCALE GENOMIC DNA]</scope>
    <source>
        <strain evidence="1 2">34/80</strain>
    </source>
</reference>
<dbReference type="AlphaFoldDB" id="A0A840FLU1"/>
<name>A0A840FLU1_9BURK</name>
<protein>
    <submittedName>
        <fullName evidence="1">Uncharacterized protein</fullName>
    </submittedName>
</protein>